<evidence type="ECO:0000256" key="1">
    <source>
        <dbReference type="ARBA" id="ARBA00009528"/>
    </source>
</evidence>
<evidence type="ECO:0000259" key="5">
    <source>
        <dbReference type="PROSITE" id="PS00631"/>
    </source>
</evidence>
<reference evidence="6 7" key="1">
    <citation type="submission" date="2022-05" db="EMBL/GenBank/DDBJ databases">
        <authorList>
            <consortium name="Genoscope - CEA"/>
            <person name="William W."/>
        </authorList>
    </citation>
    <scope>NUCLEOTIDE SEQUENCE [LARGE SCALE GENOMIC DNA]</scope>
</reference>
<evidence type="ECO:0000313" key="7">
    <source>
        <dbReference type="Proteomes" id="UP001159405"/>
    </source>
</evidence>
<feature type="domain" description="Cytosol aminopeptidase" evidence="5">
    <location>
        <begin position="347"/>
        <end position="354"/>
    </location>
</feature>
<dbReference type="InterPro" id="IPR011356">
    <property type="entry name" value="Leucine_aapep/pepB"/>
</dbReference>
<comment type="similarity">
    <text evidence="1">Belongs to the peptidase M17 family.</text>
</comment>
<evidence type="ECO:0000256" key="3">
    <source>
        <dbReference type="ARBA" id="ARBA00022670"/>
    </source>
</evidence>
<sequence>MSGGEDLRLPCPVVPVSDPEEEGFDCYILVCENLEWDNSTWNFLKKTLKKTAEVDKAVYNETLLFPLCEKNKSLVHAPTGPVNRDYDDVRRYYDAAVNGIKRALKAGSESPILVTIPGETFTNAWSVSLLGALHQLYVPLELREARPDKKQKVKQLGVVVLNDSCNLEYVKAIDSGRYVCRDIGGSDPERMAAPRVEEYLRELFKDPKSPVKVTVIKDVKEFETKYPLYAAVNRCSRAIDRHAGRIIDLEYVPEGPIEETVLLVGKGVTYDTGGADVKAGGHMAGMSRDKCGAAAVAGFFQTLAKLKPKGIKVLGTMAMVRNSVGAEGYVADEIITSAAGTRVRVGNTDAEGRMAMADAIHRMKQRALNDDKVPLNKAHIVTIATLTGHAVIAMGPAYSIVIDNGPAAKMKFSPKIQEAGHDMGDPFEVSTLRREDYEFTNAKSEYADVLQCNNKPSSQTPRGHQFPAAFLIRASGLDKHGIDSTKPIRYSHFDIAGSSGGFPFVPTGAPVVAMVSHFLKDHC</sequence>
<dbReference type="EMBL" id="CALNXK010000039">
    <property type="protein sequence ID" value="CAH3123809.1"/>
    <property type="molecule type" value="Genomic_DNA"/>
</dbReference>
<keyword evidence="2" id="KW-0031">Aminopeptidase</keyword>
<protein>
    <recommendedName>
        <fullName evidence="5">Cytosol aminopeptidase domain-containing protein</fullName>
    </recommendedName>
</protein>
<dbReference type="CDD" id="cd00433">
    <property type="entry name" value="Peptidase_M17"/>
    <property type="match status" value="1"/>
</dbReference>
<dbReference type="Pfam" id="PF00883">
    <property type="entry name" value="Peptidase_M17"/>
    <property type="match status" value="1"/>
</dbReference>
<dbReference type="SUPFAM" id="SSF53187">
    <property type="entry name" value="Zn-dependent exopeptidases"/>
    <property type="match status" value="1"/>
</dbReference>
<name>A0ABN8NWJ3_9CNID</name>
<dbReference type="Gene3D" id="3.40.630.10">
    <property type="entry name" value="Zn peptidases"/>
    <property type="match status" value="1"/>
</dbReference>
<dbReference type="PANTHER" id="PTHR11963">
    <property type="entry name" value="LEUCINE AMINOPEPTIDASE-RELATED"/>
    <property type="match status" value="1"/>
</dbReference>
<gene>
    <name evidence="6" type="ORF">PLOB_00030423</name>
</gene>
<evidence type="ECO:0000256" key="4">
    <source>
        <dbReference type="ARBA" id="ARBA00022801"/>
    </source>
</evidence>
<dbReference type="Proteomes" id="UP001159405">
    <property type="component" value="Unassembled WGS sequence"/>
</dbReference>
<dbReference type="PRINTS" id="PR00481">
    <property type="entry name" value="LAMNOPPTDASE"/>
</dbReference>
<evidence type="ECO:0000313" key="6">
    <source>
        <dbReference type="EMBL" id="CAH3123809.1"/>
    </source>
</evidence>
<keyword evidence="3" id="KW-0645">Protease</keyword>
<organism evidence="6 7">
    <name type="scientific">Porites lobata</name>
    <dbReference type="NCBI Taxonomy" id="104759"/>
    <lineage>
        <taxon>Eukaryota</taxon>
        <taxon>Metazoa</taxon>
        <taxon>Cnidaria</taxon>
        <taxon>Anthozoa</taxon>
        <taxon>Hexacorallia</taxon>
        <taxon>Scleractinia</taxon>
        <taxon>Fungiina</taxon>
        <taxon>Poritidae</taxon>
        <taxon>Porites</taxon>
    </lineage>
</organism>
<accession>A0ABN8NWJ3</accession>
<evidence type="ECO:0000256" key="2">
    <source>
        <dbReference type="ARBA" id="ARBA00022438"/>
    </source>
</evidence>
<dbReference type="PANTHER" id="PTHR11963:SF48">
    <property type="entry name" value="DIPEPTIDASE B, ISOFORM A"/>
    <property type="match status" value="1"/>
</dbReference>
<keyword evidence="4" id="KW-0378">Hydrolase</keyword>
<keyword evidence="7" id="KW-1185">Reference proteome</keyword>
<comment type="caution">
    <text evidence="6">The sequence shown here is derived from an EMBL/GenBank/DDBJ whole genome shotgun (WGS) entry which is preliminary data.</text>
</comment>
<dbReference type="InterPro" id="IPR000819">
    <property type="entry name" value="Peptidase_M17_C"/>
</dbReference>
<proteinExistence type="inferred from homology"/>
<dbReference type="PROSITE" id="PS00631">
    <property type="entry name" value="CYTOSOL_AP"/>
    <property type="match status" value="1"/>
</dbReference>